<evidence type="ECO:0000313" key="2">
    <source>
        <dbReference type="Proteomes" id="UP000190675"/>
    </source>
</evidence>
<sequence length="94" mass="10074">MRTADENNWRDGVFVTPAKAASILGYSIGTVRNLLFNEGLRAVRQARGGPMFVTVESLIELIDGAEPVSKAELARLARAANHSAPLALIQGGRK</sequence>
<gene>
    <name evidence="1" type="ORF">SAMN05444169_6315</name>
</gene>
<dbReference type="EMBL" id="LT670818">
    <property type="protein sequence ID" value="SHH20702.1"/>
    <property type="molecule type" value="Genomic_DNA"/>
</dbReference>
<dbReference type="Proteomes" id="UP000190675">
    <property type="component" value="Chromosome I"/>
</dbReference>
<reference evidence="1 2" key="1">
    <citation type="submission" date="2016-11" db="EMBL/GenBank/DDBJ databases">
        <authorList>
            <person name="Jaros S."/>
            <person name="Januszkiewicz K."/>
            <person name="Wedrychowicz H."/>
        </authorList>
    </citation>
    <scope>NUCLEOTIDE SEQUENCE [LARGE SCALE GENOMIC DNA]</scope>
    <source>
        <strain evidence="1 2">GAS242</strain>
    </source>
</reference>
<evidence type="ECO:0000313" key="1">
    <source>
        <dbReference type="EMBL" id="SHH20702.1"/>
    </source>
</evidence>
<proteinExistence type="predicted"/>
<accession>A0A1M5R2Y2</accession>
<dbReference type="AlphaFoldDB" id="A0A1M5R2Y2"/>
<name>A0A1M5R2Y2_9BRAD</name>
<evidence type="ECO:0008006" key="3">
    <source>
        <dbReference type="Google" id="ProtNLM"/>
    </source>
</evidence>
<organism evidence="1 2">
    <name type="scientific">Bradyrhizobium erythrophlei</name>
    <dbReference type="NCBI Taxonomy" id="1437360"/>
    <lineage>
        <taxon>Bacteria</taxon>
        <taxon>Pseudomonadati</taxon>
        <taxon>Pseudomonadota</taxon>
        <taxon>Alphaproteobacteria</taxon>
        <taxon>Hyphomicrobiales</taxon>
        <taxon>Nitrobacteraceae</taxon>
        <taxon>Bradyrhizobium</taxon>
    </lineage>
</organism>
<protein>
    <recommendedName>
        <fullName evidence="3">Helix-turn-helix domain-containing protein</fullName>
    </recommendedName>
</protein>